<keyword evidence="3" id="KW-1185">Reference proteome</keyword>
<dbReference type="Proteomes" id="UP000596742">
    <property type="component" value="Unassembled WGS sequence"/>
</dbReference>
<feature type="compositionally biased region" description="Basic and acidic residues" evidence="1">
    <location>
        <begin position="1458"/>
        <end position="1496"/>
    </location>
</feature>
<dbReference type="PANTHER" id="PTHR21446">
    <property type="entry name" value="DUF3504 DOMAIN-CONTAINING PROTEIN"/>
    <property type="match status" value="1"/>
</dbReference>
<sequence length="1589" mass="183066">MEFISMQELIEKLSPHDKAALIHVVEIHDKYCQQCIKHKELKHECSDQHEAQLIDTTIDHIETASIINCSDHGSYKTTVDDVKCKDQDPYNNKSPESQGWSDTPLCMDVDNEEQSDDSCLHDKVTDCPEVTPIVQNEVSAKGPVDKKIEVGGMKTTKCAIHLFKKWLKQNGINQDFEYLAVDKIAEHVRHMGTTKTLNRNLLYPPRTMHFIRSSVMQYLNSQPYNRRISQAFFKMSTENRKTTENTNMYDLSLRNPITQPDLRKIYTSGIFGNGENYTPKLLLYKVWFELTLHFSNFLRKNGSRLRREELKIATDEKGRLFCTFCLNEMVDTRWMDAPRIYSMPGNPFCPMKSILLYISHLNPNNDLLFQKPAKFFKQDAEWYTSSPLSQHTIKKIMKVISKSAGLSINYPNICVRETAFVVLYEAGLWDDDEYKKCWVRGKGINVGSRKEEIFLKLQQYIHGDKGEITQPISTAINKQTEDEADQTKPATTINMIDNSNVQVTHDIQKKQQNDISLLVQQTKNQENTEEQKKGTNQQTDSTATRQTDTEKSNILQDQQSKQENNKNSINCNDGIMVFDYMKSVSKCQYNENKTSTVTQSKEGSQPSKVTSNQKLPRHVIIRAPYNSIKIENIQSDNSNLLSTAYKKEEYDSGNTIMANKKPFMPVLKVPPTSNQDKVMQHQQVSAVSKLSPGCSYMIPHTSWSDNQGHVNYLFMNTNQCIPKTNVEQKDKLPFIQVIDKKISQESKHVNSKEKNTETMMGKTHSIQDTKGVTTVLAKPQECLKTQGIIQRKSSRNDSRTCKVTPIVRHKPTEKPTMNRSEQTRQQHANIEQKNTSQLLDLTDIESPNSSSENPIMTRSEQARQQHGNIKQKNTTQCLHVPDIESPNSTTEINSQNLTKTKQFVFVNKKGVKCVKTIDTSMFRTQSTETTTTNIVQAQNSETPVVSLNQKPEQKRIGGTPVYFANEKDSSSLSDILHKNLTAAKMESYKKGNSVNKSMTMQMKPSSVQMIHIEAVLENHKIEHGNISEDDRTSQERVELSMNTNSEENIAPVISFDEKSKLWVVQNMNDFLNHKMPSKSDTGNIGRKEMPTKHENREKSKISSENCIETDIHYSKESPKPDYKIKASNLEHIQTLIKEKVQNLKKRKHLETLIPEKVHNLKKRKQSTKVHVKEKLDSYSKTSSLHVISGAEKVEVKENLQKCDEVTDGKNLLDKQKVIMENSCNFLITDVKSIDTFNTDDTNWRAEENKTDENNNSEIISENMIRGEVEKISETVVNNTDPKVKSESNFDEFLPKFQQQFSQRKDKIAKILKKIQADSKRLEILKTKRSTTIDNSLESESNMAHCGRNIPSTEFSTEKLAEEDKNKLPHEFVEKSSHTGHLMKPKRFVFKKRKQCNEKGSNKTIVQQNTETEENQKDLSETEKEHFSPLKLAFRKKEGNEYEIIKYQNSNNFFYSPSFREDSPDIRNIPQKKERNTSYAEKLSENRKRKSSYDKKDQNEIENMEFYIEQNNEKEIDYTSVPLPFKNRIRMHHSYQTQQRNSEEEDQQLNYSLTEKEIFSDSDWSLSDEPSLLKCVNTATFNFADIENDV</sequence>
<reference evidence="2" key="1">
    <citation type="submission" date="2018-11" db="EMBL/GenBank/DDBJ databases">
        <authorList>
            <person name="Alioto T."/>
            <person name="Alioto T."/>
        </authorList>
    </citation>
    <scope>NUCLEOTIDE SEQUENCE</scope>
</reference>
<proteinExistence type="predicted"/>
<accession>A0A8B6CK74</accession>
<evidence type="ECO:0000256" key="1">
    <source>
        <dbReference type="SAM" id="MobiDB-lite"/>
    </source>
</evidence>
<feature type="region of interest" description="Disordered" evidence="1">
    <location>
        <begin position="1073"/>
        <end position="1102"/>
    </location>
</feature>
<evidence type="ECO:0000313" key="3">
    <source>
        <dbReference type="Proteomes" id="UP000596742"/>
    </source>
</evidence>
<name>A0A8B6CK74_MYTGA</name>
<feature type="region of interest" description="Disordered" evidence="1">
    <location>
        <begin position="811"/>
        <end position="871"/>
    </location>
</feature>
<feature type="region of interest" description="Disordered" evidence="1">
    <location>
        <begin position="1398"/>
        <end position="1423"/>
    </location>
</feature>
<gene>
    <name evidence="2" type="ORF">MGAL_10B078335</name>
</gene>
<protein>
    <recommendedName>
        <fullName evidence="4">DUF3504 domain-containing protein</fullName>
    </recommendedName>
</protein>
<evidence type="ECO:0000313" key="2">
    <source>
        <dbReference type="EMBL" id="VDI06503.1"/>
    </source>
</evidence>
<evidence type="ECO:0008006" key="4">
    <source>
        <dbReference type="Google" id="ProtNLM"/>
    </source>
</evidence>
<feature type="region of interest" description="Disordered" evidence="1">
    <location>
        <begin position="1455"/>
        <end position="1496"/>
    </location>
</feature>
<dbReference type="EMBL" id="UYJE01001941">
    <property type="protein sequence ID" value="VDI06503.1"/>
    <property type="molecule type" value="Genomic_DNA"/>
</dbReference>
<dbReference type="OrthoDB" id="2434995at2759"/>
<feature type="region of interest" description="Disordered" evidence="1">
    <location>
        <begin position="522"/>
        <end position="570"/>
    </location>
</feature>
<feature type="compositionally biased region" description="Polar residues" evidence="1">
    <location>
        <begin position="815"/>
        <end position="871"/>
    </location>
</feature>
<feature type="compositionally biased region" description="Basic and acidic residues" evidence="1">
    <location>
        <begin position="746"/>
        <end position="756"/>
    </location>
</feature>
<comment type="caution">
    <text evidence="2">The sequence shown here is derived from an EMBL/GenBank/DDBJ whole genome shotgun (WGS) entry which is preliminary data.</text>
</comment>
<feature type="compositionally biased region" description="Basic and acidic residues" evidence="1">
    <location>
        <begin position="1413"/>
        <end position="1423"/>
    </location>
</feature>
<feature type="compositionally biased region" description="Polar residues" evidence="1">
    <location>
        <begin position="534"/>
        <end position="570"/>
    </location>
</feature>
<dbReference type="PANTHER" id="PTHR21446:SF12">
    <property type="entry name" value="POTASSIUM CHANNEL TETRAMERIZATION DOMAIN CONTAINING 1"/>
    <property type="match status" value="1"/>
</dbReference>
<feature type="region of interest" description="Disordered" evidence="1">
    <location>
        <begin position="746"/>
        <end position="766"/>
    </location>
</feature>
<dbReference type="InterPro" id="IPR052787">
    <property type="entry name" value="MAVS"/>
</dbReference>
<feature type="compositionally biased region" description="Basic and acidic residues" evidence="1">
    <location>
        <begin position="1085"/>
        <end position="1101"/>
    </location>
</feature>
<organism evidence="2 3">
    <name type="scientific">Mytilus galloprovincialis</name>
    <name type="common">Mediterranean mussel</name>
    <dbReference type="NCBI Taxonomy" id="29158"/>
    <lineage>
        <taxon>Eukaryota</taxon>
        <taxon>Metazoa</taxon>
        <taxon>Spiralia</taxon>
        <taxon>Lophotrochozoa</taxon>
        <taxon>Mollusca</taxon>
        <taxon>Bivalvia</taxon>
        <taxon>Autobranchia</taxon>
        <taxon>Pteriomorphia</taxon>
        <taxon>Mytilida</taxon>
        <taxon>Mytiloidea</taxon>
        <taxon>Mytilidae</taxon>
        <taxon>Mytilinae</taxon>
        <taxon>Mytilus</taxon>
    </lineage>
</organism>